<dbReference type="AlphaFoldDB" id="A0A1T5ENC7"/>
<protein>
    <submittedName>
        <fullName evidence="2">DNA binding domain-containing protein, excisionase family</fullName>
    </submittedName>
</protein>
<proteinExistence type="predicted"/>
<dbReference type="InterPro" id="IPR010093">
    <property type="entry name" value="SinI_DNA-bd"/>
</dbReference>
<dbReference type="GO" id="GO:0003677">
    <property type="term" value="F:DNA binding"/>
    <property type="evidence" value="ECO:0007669"/>
    <property type="project" value="InterPro"/>
</dbReference>
<organism evidence="2 3">
    <name type="scientific">Sphingopyxis flava</name>
    <dbReference type="NCBI Taxonomy" id="1507287"/>
    <lineage>
        <taxon>Bacteria</taxon>
        <taxon>Pseudomonadati</taxon>
        <taxon>Pseudomonadota</taxon>
        <taxon>Alphaproteobacteria</taxon>
        <taxon>Sphingomonadales</taxon>
        <taxon>Sphingomonadaceae</taxon>
        <taxon>Sphingopyxis</taxon>
    </lineage>
</organism>
<keyword evidence="3" id="KW-1185">Reference proteome</keyword>
<reference evidence="3" key="1">
    <citation type="submission" date="2017-02" db="EMBL/GenBank/DDBJ databases">
        <authorList>
            <person name="Varghese N."/>
            <person name="Submissions S."/>
        </authorList>
    </citation>
    <scope>NUCLEOTIDE SEQUENCE [LARGE SCALE GENOMIC DNA]</scope>
    <source>
        <strain evidence="3">R11H</strain>
    </source>
</reference>
<dbReference type="EMBL" id="FUYP01000023">
    <property type="protein sequence ID" value="SKB85425.1"/>
    <property type="molecule type" value="Genomic_DNA"/>
</dbReference>
<name>A0A1T5ENC7_9SPHN</name>
<dbReference type="SUPFAM" id="SSF46955">
    <property type="entry name" value="Putative DNA-binding domain"/>
    <property type="match status" value="1"/>
</dbReference>
<dbReference type="InterPro" id="IPR041657">
    <property type="entry name" value="HTH_17"/>
</dbReference>
<evidence type="ECO:0000259" key="1">
    <source>
        <dbReference type="Pfam" id="PF12728"/>
    </source>
</evidence>
<sequence>MLKDDILVGARAAAEHCGLTQRWIYAMVDRGELPVIRRGRNLLFRKSELERALTGDVAVS</sequence>
<dbReference type="NCBIfam" id="TIGR01764">
    <property type="entry name" value="excise"/>
    <property type="match status" value="1"/>
</dbReference>
<accession>A0A1T5ENC7</accession>
<dbReference type="RefSeq" id="WP_079639613.1">
    <property type="nucleotide sequence ID" value="NZ_FUYP01000023.1"/>
</dbReference>
<evidence type="ECO:0000313" key="3">
    <source>
        <dbReference type="Proteomes" id="UP000190044"/>
    </source>
</evidence>
<gene>
    <name evidence="2" type="ORF">SAMN06295937_102357</name>
</gene>
<dbReference type="InterPro" id="IPR009061">
    <property type="entry name" value="DNA-bd_dom_put_sf"/>
</dbReference>
<dbReference type="Proteomes" id="UP000190044">
    <property type="component" value="Unassembled WGS sequence"/>
</dbReference>
<dbReference type="OrthoDB" id="7582969at2"/>
<dbReference type="Pfam" id="PF12728">
    <property type="entry name" value="HTH_17"/>
    <property type="match status" value="1"/>
</dbReference>
<evidence type="ECO:0000313" key="2">
    <source>
        <dbReference type="EMBL" id="SKB85425.1"/>
    </source>
</evidence>
<feature type="domain" description="Helix-turn-helix" evidence="1">
    <location>
        <begin position="12"/>
        <end position="54"/>
    </location>
</feature>